<dbReference type="EMBL" id="CP146203">
    <property type="protein sequence ID" value="XBH21101.1"/>
    <property type="molecule type" value="Genomic_DNA"/>
</dbReference>
<dbReference type="AlphaFoldDB" id="A0AAU7DUH2"/>
<organism evidence="7">
    <name type="scientific">Jonesiaceae bacterium BS-20</name>
    <dbReference type="NCBI Taxonomy" id="3120821"/>
    <lineage>
        <taxon>Bacteria</taxon>
        <taxon>Bacillati</taxon>
        <taxon>Actinomycetota</taxon>
        <taxon>Actinomycetes</taxon>
        <taxon>Micrococcales</taxon>
        <taxon>Jonesiaceae</taxon>
    </lineage>
</organism>
<feature type="domain" description="Rad50/SbcC-type AAA" evidence="6">
    <location>
        <begin position="16"/>
        <end position="260"/>
    </location>
</feature>
<evidence type="ECO:0000256" key="1">
    <source>
        <dbReference type="ARBA" id="ARBA00006930"/>
    </source>
</evidence>
<comment type="similarity">
    <text evidence="1">Belongs to the SMC family. SbcC subfamily.</text>
</comment>
<comment type="subunit">
    <text evidence="2">Heterodimer of SbcC and SbcD.</text>
</comment>
<dbReference type="Pfam" id="PF13476">
    <property type="entry name" value="AAA_23"/>
    <property type="match status" value="1"/>
</dbReference>
<evidence type="ECO:0000256" key="2">
    <source>
        <dbReference type="ARBA" id="ARBA00011322"/>
    </source>
</evidence>
<keyword evidence="4" id="KW-0175">Coiled coil</keyword>
<proteinExistence type="inferred from homology"/>
<name>A0AAU7DUH2_9MICO</name>
<dbReference type="PANTHER" id="PTHR32114:SF2">
    <property type="entry name" value="ABC TRANSPORTER ABCH.3"/>
    <property type="match status" value="1"/>
</dbReference>
<dbReference type="InterPro" id="IPR027417">
    <property type="entry name" value="P-loop_NTPase"/>
</dbReference>
<sequence>MPSALSGANNMQIHFLELSAIGPFAGTHAIDFESLSAAGIFLLEGPTGAGKSTLIDAIVFGLYGQVAGGASSNDRIRSGLVDGNTESYVDLVFETASGIYRVRRTPQFMRAKKRGTGLTRTQAQVRLWQLSVADLERIKAAGSDGIQNLVVGEFKSERMDEAGLEITRAIGLDRAQFVQTIVLPQGEFANFLKAKPEERRDLLQKVFGTEIYQRVQDELAAMRREVKGQTDAANAELDRAKTGFVTAAGLEEEQAAEFEATHPEELLDAVGKVLADLDLVGRDTAERSATTQQAADKAKQELDKGQAQLKADQRRTALQGEQAKLVEQMPGIDRSRMELAAAAKAAIVTPAVEVADSARKVTDLAAAALERATEATVPILGLDQTGDEATLRKSAGAHLRSLGQQRGRLDQLLDLERSLPSREKANTKLESALTADRTELAKLEALLEKRPAGLRELQDIVAGLTTTAGRSQNDQHAVERAQERLDSCAAAIKTKKALTTAQTSLQLANTAATQAITYEAQLRTARVSEIAGELGQSLEQGCPCPVCGATEHPQPAKLGEDAVSVEQIEAAEVERKQAEETVGTWQNKVTQLAERLAAQEIAGLTIEAAQTALAEAKLAAAQSGQAQKDLAPATLAVTEFEYQTQMVKDQAADLHTGIATQEVTLDLNTKSVAGDRKKITDELETNTSFAQVTSIGQLAQGLENQEVLLENLLKALTDLESARSQVAEQSERLAKILQEQGFETAQQAQEVALTKSESERLTTLIRTYEADVTRVQTELASPELQDLPSQITVVLEGLEQLSLLAVEEARTAGAAATTATNRATAAAQAQRVLDTCLTKIAKVLAESAPVIRMADIAAGQSSDNAKRLTLQTFVLLKRFEDVIVMANERLVSISDGRYELERSDDRETGGGNRLGLALKIIDHDLDEPRDPKTLSGGETFYVSLCLALGLADVVTAETGGVELGTLFIDEGFGTLDPGVLESVLQVLATLRSGGRTVGVVSHVEALKQTILDGISVRHLPAGGSTLTLRA</sequence>
<dbReference type="GO" id="GO:0006302">
    <property type="term" value="P:double-strand break repair"/>
    <property type="evidence" value="ECO:0007669"/>
    <property type="project" value="InterPro"/>
</dbReference>
<evidence type="ECO:0000256" key="5">
    <source>
        <dbReference type="SAM" id="MobiDB-lite"/>
    </source>
</evidence>
<evidence type="ECO:0000259" key="6">
    <source>
        <dbReference type="Pfam" id="PF13476"/>
    </source>
</evidence>
<dbReference type="SUPFAM" id="SSF52540">
    <property type="entry name" value="P-loop containing nucleoside triphosphate hydrolases"/>
    <property type="match status" value="1"/>
</dbReference>
<dbReference type="Pfam" id="PF13558">
    <property type="entry name" value="SbcC_Walker_B"/>
    <property type="match status" value="1"/>
</dbReference>
<feature type="region of interest" description="Disordered" evidence="5">
    <location>
        <begin position="285"/>
        <end position="306"/>
    </location>
</feature>
<evidence type="ECO:0000256" key="3">
    <source>
        <dbReference type="ARBA" id="ARBA00013368"/>
    </source>
</evidence>
<evidence type="ECO:0000256" key="4">
    <source>
        <dbReference type="SAM" id="Coils"/>
    </source>
</evidence>
<dbReference type="GO" id="GO:0016887">
    <property type="term" value="F:ATP hydrolysis activity"/>
    <property type="evidence" value="ECO:0007669"/>
    <property type="project" value="InterPro"/>
</dbReference>
<dbReference type="Gene3D" id="3.40.50.300">
    <property type="entry name" value="P-loop containing nucleotide triphosphate hydrolases"/>
    <property type="match status" value="2"/>
</dbReference>
<feature type="coiled-coil region" evidence="4">
    <location>
        <begin position="699"/>
        <end position="739"/>
    </location>
</feature>
<protein>
    <recommendedName>
        <fullName evidence="3">Nuclease SbcCD subunit C</fullName>
    </recommendedName>
</protein>
<gene>
    <name evidence="7" type="ORF">V5R04_12895</name>
</gene>
<evidence type="ECO:0000313" key="7">
    <source>
        <dbReference type="EMBL" id="XBH21101.1"/>
    </source>
</evidence>
<feature type="coiled-coil region" evidence="4">
    <location>
        <begin position="568"/>
        <end position="595"/>
    </location>
</feature>
<accession>A0AAU7DUH2</accession>
<reference evidence="7" key="1">
    <citation type="submission" date="2024-02" db="EMBL/GenBank/DDBJ databases">
        <title>Tomenella chthoni gen. nov. sp. nov., a member of the family Jonesiaceae isolated from bat guano.</title>
        <authorList>
            <person name="Miller S.L."/>
            <person name="King J."/>
            <person name="Sankaranarayanan K."/>
            <person name="Lawson P.A."/>
        </authorList>
    </citation>
    <scope>NUCLEOTIDE SEQUENCE</scope>
    <source>
        <strain evidence="7">BS-20</strain>
    </source>
</reference>
<dbReference type="PANTHER" id="PTHR32114">
    <property type="entry name" value="ABC TRANSPORTER ABCH.3"/>
    <property type="match status" value="1"/>
</dbReference>
<dbReference type="InterPro" id="IPR038729">
    <property type="entry name" value="Rad50/SbcC_AAA"/>
</dbReference>